<accession>W9GH23</accession>
<proteinExistence type="inferred from homology"/>
<evidence type="ECO:0000256" key="8">
    <source>
        <dbReference type="ARBA" id="ARBA00023098"/>
    </source>
</evidence>
<dbReference type="InterPro" id="IPR023213">
    <property type="entry name" value="CAT-like_dom_sf"/>
</dbReference>
<dbReference type="PANTHER" id="PTHR31650">
    <property type="entry name" value="O-ACYLTRANSFERASE (WSD1-LIKE) FAMILY PROTEIN"/>
    <property type="match status" value="1"/>
</dbReference>
<dbReference type="eggNOG" id="COG1020">
    <property type="taxonomic scope" value="Bacteria"/>
</dbReference>
<dbReference type="Gene3D" id="3.30.559.30">
    <property type="entry name" value="Nonribosomal peptide synthetase, condensation domain"/>
    <property type="match status" value="1"/>
</dbReference>
<dbReference type="GO" id="GO:0005886">
    <property type="term" value="C:plasma membrane"/>
    <property type="evidence" value="ECO:0007669"/>
    <property type="project" value="TreeGrafter"/>
</dbReference>
<keyword evidence="9" id="KW-0012">Acyltransferase</keyword>
<name>W9GH23_9MICO</name>
<feature type="domain" description="O-acyltransferase WSD1 C-terminal" evidence="13">
    <location>
        <begin position="339"/>
        <end position="480"/>
    </location>
</feature>
<protein>
    <recommendedName>
        <fullName evidence="4">diacylglycerol O-acyltransferase</fullName>
        <ecNumber evidence="4">2.3.1.20</ecNumber>
    </recommendedName>
</protein>
<dbReference type="UniPathway" id="UPA00282"/>
<dbReference type="SUPFAM" id="SSF52777">
    <property type="entry name" value="CoA-dependent acyltransferases"/>
    <property type="match status" value="2"/>
</dbReference>
<comment type="pathway">
    <text evidence="1">Glycerolipid metabolism; triacylglycerol biosynthesis.</text>
</comment>
<keyword evidence="7" id="KW-0319">Glycerol metabolism</keyword>
<evidence type="ECO:0000256" key="5">
    <source>
        <dbReference type="ARBA" id="ARBA00022516"/>
    </source>
</evidence>
<dbReference type="PANTHER" id="PTHR31650:SF1">
    <property type="entry name" value="WAX ESTER SYNTHASE_DIACYLGLYCEROL ACYLTRANSFERASE 4-RELATED"/>
    <property type="match status" value="1"/>
</dbReference>
<dbReference type="Pfam" id="PF03007">
    <property type="entry name" value="WS_DGAT_cat"/>
    <property type="match status" value="1"/>
</dbReference>
<dbReference type="PATRIC" id="fig|1386089.3.peg.563"/>
<dbReference type="GO" id="GO:0004144">
    <property type="term" value="F:diacylglycerol O-acyltransferase activity"/>
    <property type="evidence" value="ECO:0007669"/>
    <property type="project" value="UniProtKB-EC"/>
</dbReference>
<evidence type="ECO:0000256" key="3">
    <source>
        <dbReference type="ARBA" id="ARBA00009587"/>
    </source>
</evidence>
<keyword evidence="8" id="KW-0443">Lipid metabolism</keyword>
<keyword evidence="6" id="KW-0808">Transferase</keyword>
<dbReference type="EMBL" id="AWSA01000004">
    <property type="protein sequence ID" value="EWT03179.1"/>
    <property type="molecule type" value="Genomic_DNA"/>
</dbReference>
<evidence type="ECO:0000259" key="13">
    <source>
        <dbReference type="Pfam" id="PF06974"/>
    </source>
</evidence>
<comment type="catalytic activity">
    <reaction evidence="10">
        <text>an acyl-CoA + a 1,2-diacyl-sn-glycerol = a triacyl-sn-glycerol + CoA</text>
        <dbReference type="Rhea" id="RHEA:10868"/>
        <dbReference type="ChEBI" id="CHEBI:17815"/>
        <dbReference type="ChEBI" id="CHEBI:57287"/>
        <dbReference type="ChEBI" id="CHEBI:58342"/>
        <dbReference type="ChEBI" id="CHEBI:64615"/>
        <dbReference type="EC" id="2.3.1.20"/>
    </reaction>
</comment>
<sequence>MQARPHPVVARPGIERISPNDLTTLATDRGPVPTNIGAVLVMDGGGEGAGDGGAELDLAAVRSLLGRRVCRVPRLRQVLETVPIGAGRPVWVDDAAFAIERHVTGRVAHDETELLRVAADLACTRLPRDRPLWAACWVSGLPDGRGALILVIHHVLTDGLGGLAVLAELCDPSDDDDRAGSGAASRDLAPVARPSSHTLRADAGHDRLVALGHAWGSARAAVRGVRELMVARGGASASTGGRGARREGVRADRRGLRLAARTSLNRPTGSRRRLSTVEVALADVREAAHAHGCTVNDLLLSAIGGAVGGVLAQRGEHPDELVVSVPVSVRRSTTADRLGNDTGVAPVAVPVSAHPGERLAVVAARTSRQRAAGSKGASAVPLGVVFRLLGRMGLFQVFIDHQRLVHTFVTNVRGPSATLHFAGRRVARVVPFALTPGNVGVCFDVLSYAGRLVVTTVADPDVVPEQDLLTQLVGEQITALTRPS</sequence>
<evidence type="ECO:0000256" key="1">
    <source>
        <dbReference type="ARBA" id="ARBA00004771"/>
    </source>
</evidence>
<feature type="domain" description="O-acyltransferase WSD1-like N-terminal" evidence="12">
    <location>
        <begin position="18"/>
        <end position="298"/>
    </location>
</feature>
<evidence type="ECO:0000256" key="10">
    <source>
        <dbReference type="ARBA" id="ARBA00048109"/>
    </source>
</evidence>
<dbReference type="Gene3D" id="3.30.559.10">
    <property type="entry name" value="Chloramphenicol acetyltransferase-like domain"/>
    <property type="match status" value="1"/>
</dbReference>
<gene>
    <name evidence="14" type="ORF">N865_01855</name>
</gene>
<dbReference type="InterPro" id="IPR045034">
    <property type="entry name" value="O-acyltransferase_WSD1-like"/>
</dbReference>
<dbReference type="Pfam" id="PF06974">
    <property type="entry name" value="WS_DGAT_C"/>
    <property type="match status" value="1"/>
</dbReference>
<evidence type="ECO:0000256" key="9">
    <source>
        <dbReference type="ARBA" id="ARBA00023315"/>
    </source>
</evidence>
<dbReference type="GO" id="GO:0001666">
    <property type="term" value="P:response to hypoxia"/>
    <property type="evidence" value="ECO:0007669"/>
    <property type="project" value="TreeGrafter"/>
</dbReference>
<evidence type="ECO:0000256" key="4">
    <source>
        <dbReference type="ARBA" id="ARBA00013244"/>
    </source>
</evidence>
<dbReference type="STRING" id="1386089.N865_01855"/>
<dbReference type="EC" id="2.3.1.20" evidence="4"/>
<evidence type="ECO:0000256" key="11">
    <source>
        <dbReference type="SAM" id="MobiDB-lite"/>
    </source>
</evidence>
<reference evidence="14 15" key="1">
    <citation type="submission" date="2013-08" db="EMBL/GenBank/DDBJ databases">
        <title>Intrasporangium oryzae NRRL B-24470.</title>
        <authorList>
            <person name="Liu H."/>
            <person name="Wang G."/>
        </authorList>
    </citation>
    <scope>NUCLEOTIDE SEQUENCE [LARGE SCALE GENOMIC DNA]</scope>
    <source>
        <strain evidence="14 15">NRRL B-24470</strain>
    </source>
</reference>
<dbReference type="GO" id="GO:0019432">
    <property type="term" value="P:triglyceride biosynthetic process"/>
    <property type="evidence" value="ECO:0007669"/>
    <property type="project" value="UniProtKB-UniPathway"/>
</dbReference>
<organism evidence="14 15">
    <name type="scientific">Intrasporangium oryzae NRRL B-24470</name>
    <dbReference type="NCBI Taxonomy" id="1386089"/>
    <lineage>
        <taxon>Bacteria</taxon>
        <taxon>Bacillati</taxon>
        <taxon>Actinomycetota</taxon>
        <taxon>Actinomycetes</taxon>
        <taxon>Micrococcales</taxon>
        <taxon>Intrasporangiaceae</taxon>
        <taxon>Intrasporangium</taxon>
    </lineage>
</organism>
<dbReference type="InterPro" id="IPR004255">
    <property type="entry name" value="O-acyltransferase_WSD1_N"/>
</dbReference>
<dbReference type="Proteomes" id="UP000019489">
    <property type="component" value="Unassembled WGS sequence"/>
</dbReference>
<comment type="similarity">
    <text evidence="3">Belongs to the long-chain O-acyltransferase family.</text>
</comment>
<comment type="caution">
    <text evidence="14">The sequence shown here is derived from an EMBL/GenBank/DDBJ whole genome shotgun (WGS) entry which is preliminary data.</text>
</comment>
<keyword evidence="5" id="KW-0444">Lipid biosynthesis</keyword>
<dbReference type="GO" id="GO:0071731">
    <property type="term" value="P:response to nitric oxide"/>
    <property type="evidence" value="ECO:0007669"/>
    <property type="project" value="TreeGrafter"/>
</dbReference>
<dbReference type="GO" id="GO:0006071">
    <property type="term" value="P:glycerol metabolic process"/>
    <property type="evidence" value="ECO:0007669"/>
    <property type="project" value="UniProtKB-KW"/>
</dbReference>
<dbReference type="InterPro" id="IPR009721">
    <property type="entry name" value="O-acyltransferase_WSD1_C"/>
</dbReference>
<evidence type="ECO:0000259" key="12">
    <source>
        <dbReference type="Pfam" id="PF03007"/>
    </source>
</evidence>
<dbReference type="AlphaFoldDB" id="W9GH23"/>
<feature type="region of interest" description="Disordered" evidence="11">
    <location>
        <begin position="176"/>
        <end position="196"/>
    </location>
</feature>
<evidence type="ECO:0000256" key="2">
    <source>
        <dbReference type="ARBA" id="ARBA00005189"/>
    </source>
</evidence>
<evidence type="ECO:0000313" key="15">
    <source>
        <dbReference type="Proteomes" id="UP000019489"/>
    </source>
</evidence>
<evidence type="ECO:0000256" key="7">
    <source>
        <dbReference type="ARBA" id="ARBA00022798"/>
    </source>
</evidence>
<evidence type="ECO:0000256" key="6">
    <source>
        <dbReference type="ARBA" id="ARBA00022679"/>
    </source>
</evidence>
<comment type="pathway">
    <text evidence="2">Lipid metabolism.</text>
</comment>
<keyword evidence="15" id="KW-1185">Reference proteome</keyword>
<dbReference type="GO" id="GO:0051701">
    <property type="term" value="P:biological process involved in interaction with host"/>
    <property type="evidence" value="ECO:0007669"/>
    <property type="project" value="TreeGrafter"/>
</dbReference>
<evidence type="ECO:0000313" key="14">
    <source>
        <dbReference type="EMBL" id="EWT03179.1"/>
    </source>
</evidence>